<reference evidence="1" key="1">
    <citation type="submission" date="2020-11" db="EMBL/GenBank/DDBJ databases">
        <title>Azospira inquinata sp. nov.</title>
        <authorList>
            <person name="Moe W.M."/>
            <person name="Mikes M.C."/>
        </authorList>
    </citation>
    <scope>NUCLEOTIDE SEQUENCE</scope>
    <source>
        <strain evidence="1">Azo-3</strain>
    </source>
</reference>
<dbReference type="PIRSF" id="PIRSF001439">
    <property type="entry name" value="CryM"/>
    <property type="match status" value="1"/>
</dbReference>
<dbReference type="InterPro" id="IPR003462">
    <property type="entry name" value="ODC_Mu_crystall"/>
</dbReference>
<dbReference type="RefSeq" id="WP_216129387.1">
    <property type="nucleotide sequence ID" value="NZ_CP064782.1"/>
</dbReference>
<dbReference type="PANTHER" id="PTHR13812">
    <property type="entry name" value="KETIMINE REDUCTASE MU-CRYSTALLIN"/>
    <property type="match status" value="1"/>
</dbReference>
<organism evidence="1 2">
    <name type="scientific">Azospira inquinata</name>
    <dbReference type="NCBI Taxonomy" id="2785627"/>
    <lineage>
        <taxon>Bacteria</taxon>
        <taxon>Pseudomonadati</taxon>
        <taxon>Pseudomonadota</taxon>
        <taxon>Betaproteobacteria</taxon>
        <taxon>Rhodocyclales</taxon>
        <taxon>Rhodocyclaceae</taxon>
        <taxon>Azospira</taxon>
    </lineage>
</organism>
<keyword evidence="2" id="KW-1185">Reference proteome</keyword>
<dbReference type="Proteomes" id="UP000683428">
    <property type="component" value="Chromosome"/>
</dbReference>
<dbReference type="GO" id="GO:0005737">
    <property type="term" value="C:cytoplasm"/>
    <property type="evidence" value="ECO:0007669"/>
    <property type="project" value="TreeGrafter"/>
</dbReference>
<gene>
    <name evidence="1" type="ORF">Azoinq_10270</name>
</gene>
<evidence type="ECO:0000313" key="2">
    <source>
        <dbReference type="Proteomes" id="UP000683428"/>
    </source>
</evidence>
<dbReference type="AlphaFoldDB" id="A0A975SKY8"/>
<protein>
    <submittedName>
        <fullName evidence="1">Ornithine cyclodeaminase family protein</fullName>
    </submittedName>
</protein>
<sequence length="324" mass="34825">MPLYLNETDVRQMLTMPLALEAVETAHRALSLEGAQAGQDTPRQRTRLPQTALHLLQAGVPSLGILGYKAYTSNRSGNRFNVFVFEAASGILQGVVAGDFLGMMRTGAASGLAARVLARPDARVAGVFGTGWQAGGHVEALCTALPQLEEVRVFGRKRDKLEDFCARQGERFPSVRFLAAPSPEATVREADVLGTVTTAASPLFEAEWVAPGTHINGAGSNAIIRQELSEAMVRKCDLVAVDTVDTAVKEAGDLLPLLEKGRLQARQLVELGDILVGRRPGRQDREQITLFESQGLGIQDLVLAHRLLTQAREQGLGVELPFGA</sequence>
<proteinExistence type="predicted"/>
<dbReference type="PANTHER" id="PTHR13812:SF19">
    <property type="entry name" value="KETIMINE REDUCTASE MU-CRYSTALLIN"/>
    <property type="match status" value="1"/>
</dbReference>
<name>A0A975SKY8_9RHOO</name>
<dbReference type="Pfam" id="PF02423">
    <property type="entry name" value="OCD_Mu_crystall"/>
    <property type="match status" value="1"/>
</dbReference>
<evidence type="ECO:0000313" key="1">
    <source>
        <dbReference type="EMBL" id="QWT48249.1"/>
    </source>
</evidence>
<dbReference type="KEGG" id="aiq:Azoinq_10270"/>
<accession>A0A975SKY8</accession>
<dbReference type="EMBL" id="CP064782">
    <property type="protein sequence ID" value="QWT48249.1"/>
    <property type="molecule type" value="Genomic_DNA"/>
</dbReference>